<dbReference type="RefSeq" id="WP_048898511.1">
    <property type="nucleotide sequence ID" value="NZ_AP024852.1"/>
</dbReference>
<dbReference type="Gene3D" id="3.40.50.300">
    <property type="entry name" value="P-loop containing nucleotide triphosphate hydrolases"/>
    <property type="match status" value="1"/>
</dbReference>
<sequence length="221" mass="24291">MSLSVVNLTISNTSVSTEPQVLIDALNFNVDNGEVLTIMGPSGCGKSTLLSAIAGHLTPAFSLSGEVTLHGNSILMLEPNERRVGILFQDDLLFPHLNVWENLAFGLPREIRHPARRARAYATLAEIELTELAEKMPSEISGGQRARISLMRTLLSEPHALLLDEPFSKLDKALRETFRTFVFNQIKHSNIPAVMVSHDNTDIPTNGVVLNWPWTQGATNA</sequence>
<dbReference type="Proteomes" id="UP000240481">
    <property type="component" value="Unassembled WGS sequence"/>
</dbReference>
<keyword evidence="2" id="KW-0547">Nucleotide-binding</keyword>
<feature type="domain" description="ABC transporter" evidence="4">
    <location>
        <begin position="3"/>
        <end position="219"/>
    </location>
</feature>
<protein>
    <submittedName>
        <fullName evidence="5">ABC transporter ATP-binding protein</fullName>
    </submittedName>
</protein>
<dbReference type="SMART" id="SM00382">
    <property type="entry name" value="AAA"/>
    <property type="match status" value="1"/>
</dbReference>
<dbReference type="STRING" id="680026.AB733_09245"/>
<evidence type="ECO:0000256" key="3">
    <source>
        <dbReference type="ARBA" id="ARBA00022840"/>
    </source>
</evidence>
<reference evidence="5 6" key="1">
    <citation type="submission" date="2018-01" db="EMBL/GenBank/DDBJ databases">
        <title>Whole genome sequencing of Histamine producing bacteria.</title>
        <authorList>
            <person name="Butler K."/>
        </authorList>
    </citation>
    <scope>NUCLEOTIDE SEQUENCE [LARGE SCALE GENOMIC DNA]</scope>
    <source>
        <strain evidence="5 6">DSM 24669</strain>
    </source>
</reference>
<dbReference type="GO" id="GO:0016887">
    <property type="term" value="F:ATP hydrolysis activity"/>
    <property type="evidence" value="ECO:0007669"/>
    <property type="project" value="InterPro"/>
</dbReference>
<evidence type="ECO:0000256" key="1">
    <source>
        <dbReference type="ARBA" id="ARBA00022448"/>
    </source>
</evidence>
<dbReference type="PANTHER" id="PTHR42781:SF4">
    <property type="entry name" value="SPERMIDINE_PUTRESCINE IMPORT ATP-BINDING PROTEIN POTA"/>
    <property type="match status" value="1"/>
</dbReference>
<keyword evidence="6" id="KW-1185">Reference proteome</keyword>
<dbReference type="GO" id="GO:0005524">
    <property type="term" value="F:ATP binding"/>
    <property type="evidence" value="ECO:0007669"/>
    <property type="project" value="UniProtKB-KW"/>
</dbReference>
<keyword evidence="3 5" id="KW-0067">ATP-binding</keyword>
<dbReference type="Pfam" id="PF00005">
    <property type="entry name" value="ABC_tran"/>
    <property type="match status" value="1"/>
</dbReference>
<dbReference type="InterPro" id="IPR003593">
    <property type="entry name" value="AAA+_ATPase"/>
</dbReference>
<keyword evidence="1" id="KW-0813">Transport</keyword>
<evidence type="ECO:0000259" key="4">
    <source>
        <dbReference type="PROSITE" id="PS50893"/>
    </source>
</evidence>
<dbReference type="InterPro" id="IPR050093">
    <property type="entry name" value="ABC_SmlMolc_Importer"/>
</dbReference>
<gene>
    <name evidence="5" type="ORF">C9I94_04830</name>
</gene>
<dbReference type="OrthoDB" id="9802264at2"/>
<name>A0A0J8VBE7_9GAMM</name>
<dbReference type="InterPro" id="IPR003439">
    <property type="entry name" value="ABC_transporter-like_ATP-bd"/>
</dbReference>
<evidence type="ECO:0000313" key="6">
    <source>
        <dbReference type="Proteomes" id="UP000240481"/>
    </source>
</evidence>
<organism evidence="5 6">
    <name type="scientific">Photobacterium swingsii</name>
    <dbReference type="NCBI Taxonomy" id="680026"/>
    <lineage>
        <taxon>Bacteria</taxon>
        <taxon>Pseudomonadati</taxon>
        <taxon>Pseudomonadota</taxon>
        <taxon>Gammaproteobacteria</taxon>
        <taxon>Vibrionales</taxon>
        <taxon>Vibrionaceae</taxon>
        <taxon>Photobacterium</taxon>
    </lineage>
</organism>
<dbReference type="SUPFAM" id="SSF52540">
    <property type="entry name" value="P-loop containing nucleoside triphosphate hydrolases"/>
    <property type="match status" value="1"/>
</dbReference>
<comment type="caution">
    <text evidence="5">The sequence shown here is derived from an EMBL/GenBank/DDBJ whole genome shotgun (WGS) entry which is preliminary data.</text>
</comment>
<dbReference type="PROSITE" id="PS50893">
    <property type="entry name" value="ABC_TRANSPORTER_2"/>
    <property type="match status" value="1"/>
</dbReference>
<dbReference type="PANTHER" id="PTHR42781">
    <property type="entry name" value="SPERMIDINE/PUTRESCINE IMPORT ATP-BINDING PROTEIN POTA"/>
    <property type="match status" value="1"/>
</dbReference>
<dbReference type="InterPro" id="IPR027417">
    <property type="entry name" value="P-loop_NTPase"/>
</dbReference>
<accession>A0A0J8VBE7</accession>
<dbReference type="EMBL" id="PYLZ01000002">
    <property type="protein sequence ID" value="PSW25896.1"/>
    <property type="molecule type" value="Genomic_DNA"/>
</dbReference>
<evidence type="ECO:0000313" key="5">
    <source>
        <dbReference type="EMBL" id="PSW25896.1"/>
    </source>
</evidence>
<proteinExistence type="predicted"/>
<dbReference type="AlphaFoldDB" id="A0A0J8VBE7"/>
<evidence type="ECO:0000256" key="2">
    <source>
        <dbReference type="ARBA" id="ARBA00022741"/>
    </source>
</evidence>